<dbReference type="InterPro" id="IPR013783">
    <property type="entry name" value="Ig-like_fold"/>
</dbReference>
<feature type="region of interest" description="Disordered" evidence="2">
    <location>
        <begin position="1"/>
        <end position="22"/>
    </location>
</feature>
<proteinExistence type="predicted"/>
<sequence length="482" mass="53670">MEMAAIPNGTSESERIAAGVSSRENTSLRNNILGESRIDAAAFSPNTATITIRRNDLCYCRTRNGSSRHRLKKSSATIRVPRMVLEARSPGSKPNFLLVQLEAIKNKNEKMKGRSPGAAVPLPKPKESKGPLEKEKNSPTSSETKIDERVKLPDSPQFKSAILPLLPPTSLGGALSTLTARASQIMCKHTEQPDTKKSAESTKTNDTKKPNQKGTRNNGLTVEPMEAEFSVEGGMCTLMLLNESNVRFAIKIKTSNNQFFRVNPVYSFLDSGTMNELEIFRLPGGSARIDKLLLCYVIAKEEDTNAKALFDLRAKIQNLYRTIKMTSLRSSEGRRDLGLHNVNNKRSSSVATVTIRKYDLCAHKRKNASTPITNDQDTTIEVPRSVLEARSPGSKPRMLLLQMDRNKKNEDQLKARSPGAGFITYQSKDSKKPSEEEMQLVSQSDLRKEQNVKYDQQQVFFSYITPGAMRFTTKKNIPVLLS</sequence>
<dbReference type="PANTHER" id="PTHR22947:SF3">
    <property type="entry name" value="MSP DOMAIN-CONTAINING PROTEIN-RELATED"/>
    <property type="match status" value="1"/>
</dbReference>
<keyword evidence="5" id="KW-1185">Reference proteome</keyword>
<organism evidence="5 6">
    <name type="scientific">Toxocara canis</name>
    <name type="common">Canine roundworm</name>
    <dbReference type="NCBI Taxonomy" id="6265"/>
    <lineage>
        <taxon>Eukaryota</taxon>
        <taxon>Metazoa</taxon>
        <taxon>Ecdysozoa</taxon>
        <taxon>Nematoda</taxon>
        <taxon>Chromadorea</taxon>
        <taxon>Rhabditida</taxon>
        <taxon>Spirurina</taxon>
        <taxon>Ascaridomorpha</taxon>
        <taxon>Ascaridoidea</taxon>
        <taxon>Toxocaridae</taxon>
        <taxon>Toxocara</taxon>
    </lineage>
</organism>
<dbReference type="Proteomes" id="UP000050794">
    <property type="component" value="Unassembled WGS sequence"/>
</dbReference>
<dbReference type="InterPro" id="IPR008962">
    <property type="entry name" value="PapD-like_sf"/>
</dbReference>
<dbReference type="InterPro" id="IPR051774">
    <property type="entry name" value="Sperm-specific_class_P"/>
</dbReference>
<feature type="compositionally biased region" description="Basic and acidic residues" evidence="2">
    <location>
        <begin position="188"/>
        <end position="209"/>
    </location>
</feature>
<reference evidence="6" key="1">
    <citation type="submission" date="2016-06" db="UniProtKB">
        <authorList>
            <consortium name="WormBaseParasite"/>
        </authorList>
    </citation>
    <scope>IDENTIFICATION</scope>
</reference>
<reference evidence="4 5" key="2">
    <citation type="submission" date="2018-11" db="EMBL/GenBank/DDBJ databases">
        <authorList>
            <consortium name="Pathogen Informatics"/>
        </authorList>
    </citation>
    <scope>NUCLEOTIDE SEQUENCE [LARGE SCALE GENOMIC DNA]</scope>
</reference>
<comment type="function">
    <text evidence="1">Central component in molecular interactions underlying sperm crawling. Forms an extensive filament system that extends from sperm villipoda, along the leading edge of the pseudopod.</text>
</comment>
<evidence type="ECO:0000313" key="4">
    <source>
        <dbReference type="EMBL" id="VDM27117.1"/>
    </source>
</evidence>
<evidence type="ECO:0000313" key="5">
    <source>
        <dbReference type="Proteomes" id="UP000050794"/>
    </source>
</evidence>
<dbReference type="EMBL" id="UYWY01001694">
    <property type="protein sequence ID" value="VDM27117.1"/>
    <property type="molecule type" value="Genomic_DNA"/>
</dbReference>
<evidence type="ECO:0000256" key="2">
    <source>
        <dbReference type="SAM" id="MobiDB-lite"/>
    </source>
</evidence>
<dbReference type="Gene3D" id="2.60.40.10">
    <property type="entry name" value="Immunoglobulins"/>
    <property type="match status" value="1"/>
</dbReference>
<dbReference type="PANTHER" id="PTHR22947">
    <property type="entry name" value="MAJOR SPERM PROTEIN"/>
    <property type="match status" value="1"/>
</dbReference>
<dbReference type="WBParaSite" id="TCNE_0000194001-mRNA-1">
    <property type="protein sequence ID" value="TCNE_0000194001-mRNA-1"/>
    <property type="gene ID" value="TCNE_0000194001"/>
</dbReference>
<feature type="region of interest" description="Disordered" evidence="2">
    <location>
        <begin position="108"/>
        <end position="153"/>
    </location>
</feature>
<dbReference type="PROSITE" id="PS50202">
    <property type="entry name" value="MSP"/>
    <property type="match status" value="1"/>
</dbReference>
<feature type="compositionally biased region" description="Basic and acidic residues" evidence="2">
    <location>
        <begin position="124"/>
        <end position="137"/>
    </location>
</feature>
<evidence type="ECO:0000313" key="6">
    <source>
        <dbReference type="WBParaSite" id="TCNE_0000194001-mRNA-1"/>
    </source>
</evidence>
<evidence type="ECO:0000256" key="1">
    <source>
        <dbReference type="RuleBase" id="RU003425"/>
    </source>
</evidence>
<accession>A0A183U0C0</accession>
<dbReference type="InterPro" id="IPR000535">
    <property type="entry name" value="MSP_dom"/>
</dbReference>
<name>A0A183U0C0_TOXCA</name>
<feature type="region of interest" description="Disordered" evidence="2">
    <location>
        <begin position="409"/>
        <end position="438"/>
    </location>
</feature>
<dbReference type="SUPFAM" id="SSF49354">
    <property type="entry name" value="PapD-like"/>
    <property type="match status" value="1"/>
</dbReference>
<keyword evidence="1" id="KW-0963">Cytoplasm</keyword>
<keyword evidence="1" id="KW-0206">Cytoskeleton</keyword>
<evidence type="ECO:0000259" key="3">
    <source>
        <dbReference type="PROSITE" id="PS50202"/>
    </source>
</evidence>
<gene>
    <name evidence="4" type="ORF">TCNE_LOCUS1940</name>
</gene>
<dbReference type="Pfam" id="PF00635">
    <property type="entry name" value="Motile_Sperm"/>
    <property type="match status" value="1"/>
</dbReference>
<protein>
    <recommendedName>
        <fullName evidence="1">Major sperm protein</fullName>
    </recommendedName>
</protein>
<dbReference type="AlphaFoldDB" id="A0A183U0C0"/>
<feature type="region of interest" description="Disordered" evidence="2">
    <location>
        <begin position="187"/>
        <end position="220"/>
    </location>
</feature>
<feature type="domain" description="MSP" evidence="3">
    <location>
        <begin position="219"/>
        <end position="328"/>
    </location>
</feature>